<reference evidence="3 4" key="1">
    <citation type="journal article" date="2017" name="Front. Microbiol.">
        <title>New Insights into the Diversity of the Genus Faecalibacterium.</title>
        <authorList>
            <person name="Benevides L."/>
            <person name="Burman S."/>
            <person name="Martin R."/>
            <person name="Robert V."/>
            <person name="Thomas M."/>
            <person name="Miquel S."/>
            <person name="Chain F."/>
            <person name="Sokol H."/>
            <person name="Bermudez-Humaran L.G."/>
            <person name="Morrison M."/>
            <person name="Langella P."/>
            <person name="Azevedo V.A."/>
            <person name="Chatel J.M."/>
            <person name="Soares S."/>
        </authorList>
    </citation>
    <scope>NUCLEOTIDE SEQUENCE [LARGE SCALE GENOMIC DNA]</scope>
    <source>
        <strain evidence="3 4">CNCM I 4573</strain>
    </source>
</reference>
<feature type="domain" description="AAA+ ATPase" evidence="2">
    <location>
        <begin position="633"/>
        <end position="807"/>
    </location>
</feature>
<dbReference type="SUPFAM" id="SSF52540">
    <property type="entry name" value="P-loop containing nucleoside triphosphate hydrolases"/>
    <property type="match status" value="1"/>
</dbReference>
<evidence type="ECO:0000313" key="4">
    <source>
        <dbReference type="Proteomes" id="UP000220157"/>
    </source>
</evidence>
<evidence type="ECO:0000256" key="1">
    <source>
        <dbReference type="SAM" id="MobiDB-lite"/>
    </source>
</evidence>
<dbReference type="EMBL" id="NMTW01000037">
    <property type="protein sequence ID" value="PDX75451.1"/>
    <property type="molecule type" value="Genomic_DNA"/>
</dbReference>
<gene>
    <name evidence="3" type="ORF">CGS56_09350</name>
</gene>
<evidence type="ECO:0000313" key="3">
    <source>
        <dbReference type="EMBL" id="PDX75451.1"/>
    </source>
</evidence>
<name>A0A2A7A8J6_9FIRM</name>
<dbReference type="InterPro" id="IPR003593">
    <property type="entry name" value="AAA+_ATPase"/>
</dbReference>
<organism evidence="3 4">
    <name type="scientific">Faecalibacterium prausnitzii</name>
    <dbReference type="NCBI Taxonomy" id="853"/>
    <lineage>
        <taxon>Bacteria</taxon>
        <taxon>Bacillati</taxon>
        <taxon>Bacillota</taxon>
        <taxon>Clostridia</taxon>
        <taxon>Eubacteriales</taxon>
        <taxon>Oscillospiraceae</taxon>
        <taxon>Faecalibacterium</taxon>
    </lineage>
</organism>
<dbReference type="SMART" id="SM00382">
    <property type="entry name" value="AAA"/>
    <property type="match status" value="1"/>
</dbReference>
<sequence>MLSTESFLELLRLLPDDKRNKLLSNSKLKQYSIDGYRNLKYAPLKVLSAHAVKSHLFCETFLSLVVDEYNCLTPKDAQTFSIEEYPGILAYYLKCGLDVAPIEKRYDELIRETENETVLNPIEEQVKHNMIMKKYLGYVLKQNLYYYNFYPVFTVDNEITKIESPATEFPQKGNINLSSQLYAQHKCSDVFRANQVALIEFSEEDLSENRRGDQLNQTEKKLDVDDLYNRNRIHRLKDIDLFPVVHLATKLDFSGSANLILEDNIQNSEDVFVEEEGLLYGPYKVDANHQIKVLKSPNGTIQCWRPKMSKTLDECCLRFDIDIGKYVLRSNLEMFYRDVLSEEELLQSFVRTLKDKRDLNSPEAVVANYMSSVFVGLDSNIAEERKKKISNFIENSRNESHYSKEIASAVAGLFAEYGDDDDLRSVLENALDDPEFSSKIQSLDIVRDKVKREQDKLSKLEKEIEEAQKGLEDTEKQRKSESENKEQRDKIKALELQLDKHKTVENLDFEIQFRERTKEELNKKIEAAERKYKDVERKLENAITEKVQSVQSLNGITDIAFDGVLTEKMLQAASTWRHENASDDYKKITEITTSDSWSKDKLNVVDYVVSNVKFYRPSYTRNEIINISVCVAQNFLTVFSGEPGTGKTSICNIFAHILGLTLPEVTMDQSVKKEYYTGRYVPVSVERGWTSKRDFIGYYNPLSKEFESANKQLCDGLRILNQEGDSSKYPFIILLDEANLSPVEYYWADFMNACDSDSATKYLELGKGFELKVPQTLRFVATINNDHTTEILSPRLLDRAFIISLPSVTVDTDFVEVDFSSVPSQIITWKQFVDAFGCTNPVAFSDKIAELYKKLYNAFCSLNIRISPRTEKAIRLYWSVSQNLFDSAMDGTDPSIVALDYAFAQKMLPKINGSGDDYGNSLKTLEQLFNANHFEKCATKVKEIYERGKISMNYYQYF</sequence>
<protein>
    <recommendedName>
        <fullName evidence="2">AAA+ ATPase domain-containing protein</fullName>
    </recommendedName>
</protein>
<dbReference type="InterPro" id="IPR027417">
    <property type="entry name" value="P-loop_NTPase"/>
</dbReference>
<evidence type="ECO:0000259" key="2">
    <source>
        <dbReference type="SMART" id="SM00382"/>
    </source>
</evidence>
<dbReference type="RefSeq" id="WP_097785636.1">
    <property type="nucleotide sequence ID" value="NZ_NMTW01000037.1"/>
</dbReference>
<accession>A0A2A7A8J6</accession>
<dbReference type="Gene3D" id="3.40.50.300">
    <property type="entry name" value="P-loop containing nucleotide triphosphate hydrolases"/>
    <property type="match status" value="1"/>
</dbReference>
<comment type="caution">
    <text evidence="3">The sequence shown here is derived from an EMBL/GenBank/DDBJ whole genome shotgun (WGS) entry which is preliminary data.</text>
</comment>
<dbReference type="Proteomes" id="UP000220157">
    <property type="component" value="Unassembled WGS sequence"/>
</dbReference>
<proteinExistence type="predicted"/>
<feature type="region of interest" description="Disordered" evidence="1">
    <location>
        <begin position="467"/>
        <end position="489"/>
    </location>
</feature>
<dbReference type="AlphaFoldDB" id="A0A2A7A8J6"/>